<accession>A0A397TFP1</accession>
<sequence length="202" mass="23275">MFQLKVTSMLDFVTRPPSIIIPEFLYLGDAKTACWFPQLYSNKITHVINLSGCSNYWETKENITKFLNQQFSKEYEQSLSLEKGTDSSSENNVIVNKMIDEIIPLSYLRIDIADDPSSNISKHFHECIGFIENAKSTNGRVYVHCQAGISRSATIVVAYLMNSQKISYKRALNLVKEKRPFVKPNHGFRKQLREFEKKILLI</sequence>
<proteinExistence type="inferred from homology"/>
<keyword evidence="4" id="KW-0904">Protein phosphatase</keyword>
<name>A0A397TFP1_9GLOM</name>
<dbReference type="GO" id="GO:0033550">
    <property type="term" value="F:MAP kinase tyrosine phosphatase activity"/>
    <property type="evidence" value="ECO:0007669"/>
    <property type="project" value="TreeGrafter"/>
</dbReference>
<keyword evidence="8" id="KW-1185">Reference proteome</keyword>
<evidence type="ECO:0000313" key="7">
    <source>
        <dbReference type="EMBL" id="RIA97053.1"/>
    </source>
</evidence>
<dbReference type="EC" id="3.1.3.48" evidence="2"/>
<dbReference type="SUPFAM" id="SSF52799">
    <property type="entry name" value="(Phosphotyrosine protein) phosphatases II"/>
    <property type="match status" value="1"/>
</dbReference>
<dbReference type="PANTHER" id="PTHR10159">
    <property type="entry name" value="DUAL SPECIFICITY PROTEIN PHOSPHATASE"/>
    <property type="match status" value="1"/>
</dbReference>
<reference evidence="7 8" key="1">
    <citation type="submission" date="2018-06" db="EMBL/GenBank/DDBJ databases">
        <title>Comparative genomics reveals the genomic features of Rhizophagus irregularis, R. cerebriforme, R. diaphanum and Gigaspora rosea, and their symbiotic lifestyle signature.</title>
        <authorList>
            <person name="Morin E."/>
            <person name="San Clemente H."/>
            <person name="Chen E.C.H."/>
            <person name="De La Providencia I."/>
            <person name="Hainaut M."/>
            <person name="Kuo A."/>
            <person name="Kohler A."/>
            <person name="Murat C."/>
            <person name="Tang N."/>
            <person name="Roy S."/>
            <person name="Loubradou J."/>
            <person name="Henrissat B."/>
            <person name="Grigoriev I.V."/>
            <person name="Corradi N."/>
            <person name="Roux C."/>
            <person name="Martin F.M."/>
        </authorList>
    </citation>
    <scope>NUCLEOTIDE SEQUENCE [LARGE SCALE GENOMIC DNA]</scope>
    <source>
        <strain evidence="7 8">DAOM 227022</strain>
    </source>
</reference>
<evidence type="ECO:0000259" key="5">
    <source>
        <dbReference type="PROSITE" id="PS50054"/>
    </source>
</evidence>
<evidence type="ECO:0000259" key="6">
    <source>
        <dbReference type="PROSITE" id="PS50056"/>
    </source>
</evidence>
<dbReference type="PROSITE" id="PS50054">
    <property type="entry name" value="TYR_PHOSPHATASE_DUAL"/>
    <property type="match status" value="1"/>
</dbReference>
<dbReference type="PROSITE" id="PS50056">
    <property type="entry name" value="TYR_PHOSPHATASE_2"/>
    <property type="match status" value="1"/>
</dbReference>
<dbReference type="CDD" id="cd14498">
    <property type="entry name" value="DSP"/>
    <property type="match status" value="1"/>
</dbReference>
<dbReference type="Proteomes" id="UP000265703">
    <property type="component" value="Unassembled WGS sequence"/>
</dbReference>
<dbReference type="GO" id="GO:0017017">
    <property type="term" value="F:MAP kinase tyrosine/serine/threonine phosphatase activity"/>
    <property type="evidence" value="ECO:0007669"/>
    <property type="project" value="TreeGrafter"/>
</dbReference>
<dbReference type="SMART" id="SM00195">
    <property type="entry name" value="DSPc"/>
    <property type="match status" value="1"/>
</dbReference>
<feature type="domain" description="Tyrosine specific protein phosphatases" evidence="6">
    <location>
        <begin position="122"/>
        <end position="180"/>
    </location>
</feature>
<dbReference type="InterPro" id="IPR029021">
    <property type="entry name" value="Prot-tyrosine_phosphatase-like"/>
</dbReference>
<dbReference type="Gene3D" id="3.90.190.10">
    <property type="entry name" value="Protein tyrosine phosphatase superfamily"/>
    <property type="match status" value="1"/>
</dbReference>
<dbReference type="PROSITE" id="PS00383">
    <property type="entry name" value="TYR_PHOSPHATASE_1"/>
    <property type="match status" value="1"/>
</dbReference>
<evidence type="ECO:0000256" key="4">
    <source>
        <dbReference type="ARBA" id="ARBA00022912"/>
    </source>
</evidence>
<organism evidence="7 8">
    <name type="scientific">Glomus cerebriforme</name>
    <dbReference type="NCBI Taxonomy" id="658196"/>
    <lineage>
        <taxon>Eukaryota</taxon>
        <taxon>Fungi</taxon>
        <taxon>Fungi incertae sedis</taxon>
        <taxon>Mucoromycota</taxon>
        <taxon>Glomeromycotina</taxon>
        <taxon>Glomeromycetes</taxon>
        <taxon>Glomerales</taxon>
        <taxon>Glomeraceae</taxon>
        <taxon>Glomus</taxon>
    </lineage>
</organism>
<evidence type="ECO:0000256" key="1">
    <source>
        <dbReference type="ARBA" id="ARBA00008601"/>
    </source>
</evidence>
<feature type="domain" description="Tyrosine-protein phosphatase" evidence="5">
    <location>
        <begin position="16"/>
        <end position="201"/>
    </location>
</feature>
<evidence type="ECO:0000313" key="8">
    <source>
        <dbReference type="Proteomes" id="UP000265703"/>
    </source>
</evidence>
<dbReference type="GO" id="GO:0005737">
    <property type="term" value="C:cytoplasm"/>
    <property type="evidence" value="ECO:0007669"/>
    <property type="project" value="TreeGrafter"/>
</dbReference>
<dbReference type="Pfam" id="PF00782">
    <property type="entry name" value="DSPc"/>
    <property type="match status" value="1"/>
</dbReference>
<dbReference type="AlphaFoldDB" id="A0A397TFP1"/>
<keyword evidence="3" id="KW-0378">Hydrolase</keyword>
<gene>
    <name evidence="7" type="ORF">C1645_814568</name>
</gene>
<dbReference type="InterPro" id="IPR016130">
    <property type="entry name" value="Tyr_Pase_AS"/>
</dbReference>
<comment type="similarity">
    <text evidence="1">Belongs to the protein-tyrosine phosphatase family. Non-receptor class dual specificity subfamily.</text>
</comment>
<dbReference type="GO" id="GO:0043409">
    <property type="term" value="P:negative regulation of MAPK cascade"/>
    <property type="evidence" value="ECO:0007669"/>
    <property type="project" value="TreeGrafter"/>
</dbReference>
<evidence type="ECO:0000256" key="2">
    <source>
        <dbReference type="ARBA" id="ARBA00013064"/>
    </source>
</evidence>
<comment type="caution">
    <text evidence="7">The sequence shown here is derived from an EMBL/GenBank/DDBJ whole genome shotgun (WGS) entry which is preliminary data.</text>
</comment>
<dbReference type="OrthoDB" id="2017893at2759"/>
<dbReference type="EMBL" id="QKYT01000035">
    <property type="protein sequence ID" value="RIA97053.1"/>
    <property type="molecule type" value="Genomic_DNA"/>
</dbReference>
<dbReference type="InterPro" id="IPR020422">
    <property type="entry name" value="TYR_PHOSPHATASE_DUAL_dom"/>
</dbReference>
<dbReference type="STRING" id="658196.A0A397TFP1"/>
<protein>
    <recommendedName>
        <fullName evidence="2">protein-tyrosine-phosphatase</fullName>
        <ecNumber evidence="2">3.1.3.48</ecNumber>
    </recommendedName>
</protein>
<dbReference type="GO" id="GO:0008330">
    <property type="term" value="F:protein tyrosine/threonine phosphatase activity"/>
    <property type="evidence" value="ECO:0007669"/>
    <property type="project" value="TreeGrafter"/>
</dbReference>
<dbReference type="InterPro" id="IPR000340">
    <property type="entry name" value="Dual-sp_phosphatase_cat-dom"/>
</dbReference>
<dbReference type="PANTHER" id="PTHR10159:SF414">
    <property type="entry name" value="PROTEIN-TYROSINE-PHOSPHATASE-RELATED"/>
    <property type="match status" value="1"/>
</dbReference>
<dbReference type="InterPro" id="IPR000387">
    <property type="entry name" value="Tyr_Pase_dom"/>
</dbReference>
<evidence type="ECO:0000256" key="3">
    <source>
        <dbReference type="ARBA" id="ARBA00022801"/>
    </source>
</evidence>